<proteinExistence type="predicted"/>
<evidence type="ECO:0000313" key="2">
    <source>
        <dbReference type="Proteomes" id="UP000037035"/>
    </source>
</evidence>
<dbReference type="AlphaFoldDB" id="A0A0L6V8H3"/>
<comment type="caution">
    <text evidence="1">The sequence shown here is derived from an EMBL/GenBank/DDBJ whole genome shotgun (WGS) entry which is preliminary data.</text>
</comment>
<dbReference type="Proteomes" id="UP000037035">
    <property type="component" value="Unassembled WGS sequence"/>
</dbReference>
<name>A0A0L6V8H3_9BASI</name>
<dbReference type="VEuPathDB" id="FungiDB:VP01_2251g5"/>
<sequence>MKKVQGGQDTQKRFLDWLKESKYKLAKLWFEEELNKKKRVEISKALEEKNKKQLFNPFLGLNAFDGCQDTPVEVLHVLLLDKGFESLLDCIQHQFTEHAKSQTLINGGSLSKLHWKGFQEVVRWPTVASMCVLGSCKFQKIIEDLKNHIRELQIAIEMSSRFQHSGLTSPSFTCLFASEKFKSYNGALRASPIHSNCHSPGRDISNTFSNYQAMRLVLSVAYMWDKKESNILKHLIKFQKFSKTIIKFRISWD</sequence>
<dbReference type="EMBL" id="LAVV01007116">
    <property type="protein sequence ID" value="KNZ57068.1"/>
    <property type="molecule type" value="Genomic_DNA"/>
</dbReference>
<evidence type="ECO:0000313" key="1">
    <source>
        <dbReference type="EMBL" id="KNZ57068.1"/>
    </source>
</evidence>
<accession>A0A0L6V8H3</accession>
<gene>
    <name evidence="1" type="ORF">VP01_2251g5</name>
</gene>
<organism evidence="1 2">
    <name type="scientific">Puccinia sorghi</name>
    <dbReference type="NCBI Taxonomy" id="27349"/>
    <lineage>
        <taxon>Eukaryota</taxon>
        <taxon>Fungi</taxon>
        <taxon>Dikarya</taxon>
        <taxon>Basidiomycota</taxon>
        <taxon>Pucciniomycotina</taxon>
        <taxon>Pucciniomycetes</taxon>
        <taxon>Pucciniales</taxon>
        <taxon>Pucciniaceae</taxon>
        <taxon>Puccinia</taxon>
    </lineage>
</organism>
<protein>
    <submittedName>
        <fullName evidence="1">Uncharacterized protein</fullName>
    </submittedName>
</protein>
<reference evidence="1 2" key="1">
    <citation type="submission" date="2015-08" db="EMBL/GenBank/DDBJ databases">
        <title>Next Generation Sequencing and Analysis of the Genome of Puccinia sorghi L Schw, the Causal Agent of Maize Common Rust.</title>
        <authorList>
            <person name="Rochi L."/>
            <person name="Burguener G."/>
            <person name="Darino M."/>
            <person name="Turjanski A."/>
            <person name="Kreff E."/>
            <person name="Dieguez M.J."/>
            <person name="Sacco F."/>
        </authorList>
    </citation>
    <scope>NUCLEOTIDE SEQUENCE [LARGE SCALE GENOMIC DNA]</scope>
    <source>
        <strain evidence="1 2">RO10H11247</strain>
    </source>
</reference>
<keyword evidence="2" id="KW-1185">Reference proteome</keyword>